<evidence type="ECO:0000313" key="2">
    <source>
        <dbReference type="EMBL" id="OGK53171.1"/>
    </source>
</evidence>
<evidence type="ECO:0000313" key="3">
    <source>
        <dbReference type="Proteomes" id="UP000177418"/>
    </source>
</evidence>
<dbReference type="SUPFAM" id="SSF53597">
    <property type="entry name" value="Dihydrofolate reductase-like"/>
    <property type="match status" value="1"/>
</dbReference>
<dbReference type="Gene3D" id="3.40.430.10">
    <property type="entry name" value="Dihydrofolate Reductase, subunit A"/>
    <property type="match status" value="1"/>
</dbReference>
<dbReference type="EMBL" id="MGAV01000023">
    <property type="protein sequence ID" value="OGK53171.1"/>
    <property type="molecule type" value="Genomic_DNA"/>
</dbReference>
<name>A0A1F7JC49_9BACT</name>
<dbReference type="PANTHER" id="PTHR38011:SF11">
    <property type="entry name" value="2,5-DIAMINO-6-RIBOSYLAMINO-4(3H)-PYRIMIDINONE 5'-PHOSPHATE REDUCTASE"/>
    <property type="match status" value="1"/>
</dbReference>
<sequence length="177" mass="20198">MKVVLALAASVDGKITKWDDIQNVQEWTSREDKQFFSSMIKKSDVMIMGSGTYQAVKKNLNFDLPILRLVLTKTPEKYKEDEKPGQLEFINSTPKELIDAITKLNPNQVLLAAGSRLSSQFLMDGLIDEFYLTIEPKIFGTGKPMFEDRILDINLKLVSIKKMNERGTLLIHYKKIV</sequence>
<organism evidence="2 3">
    <name type="scientific">Candidatus Roizmanbacteria bacterium RIFCSPLOWO2_02_FULL_36_11</name>
    <dbReference type="NCBI Taxonomy" id="1802071"/>
    <lineage>
        <taxon>Bacteria</taxon>
        <taxon>Candidatus Roizmaniibacteriota</taxon>
    </lineage>
</organism>
<evidence type="ECO:0000259" key="1">
    <source>
        <dbReference type="Pfam" id="PF01872"/>
    </source>
</evidence>
<reference evidence="2 3" key="1">
    <citation type="journal article" date="2016" name="Nat. Commun.">
        <title>Thousands of microbial genomes shed light on interconnected biogeochemical processes in an aquifer system.</title>
        <authorList>
            <person name="Anantharaman K."/>
            <person name="Brown C.T."/>
            <person name="Hug L.A."/>
            <person name="Sharon I."/>
            <person name="Castelle C.J."/>
            <person name="Probst A.J."/>
            <person name="Thomas B.C."/>
            <person name="Singh A."/>
            <person name="Wilkins M.J."/>
            <person name="Karaoz U."/>
            <person name="Brodie E.L."/>
            <person name="Williams K.H."/>
            <person name="Hubbard S.S."/>
            <person name="Banfield J.F."/>
        </authorList>
    </citation>
    <scope>NUCLEOTIDE SEQUENCE [LARGE SCALE GENOMIC DNA]</scope>
</reference>
<dbReference type="InterPro" id="IPR024072">
    <property type="entry name" value="DHFR-like_dom_sf"/>
</dbReference>
<dbReference type="PANTHER" id="PTHR38011">
    <property type="entry name" value="DIHYDROFOLATE REDUCTASE FAMILY PROTEIN (AFU_ORTHOLOGUE AFUA_8G06820)"/>
    <property type="match status" value="1"/>
</dbReference>
<dbReference type="InterPro" id="IPR050765">
    <property type="entry name" value="Riboflavin_Biosynth_HTPR"/>
</dbReference>
<dbReference type="AlphaFoldDB" id="A0A1F7JC49"/>
<protein>
    <recommendedName>
        <fullName evidence="1">Bacterial bifunctional deaminase-reductase C-terminal domain-containing protein</fullName>
    </recommendedName>
</protein>
<dbReference type="Proteomes" id="UP000177418">
    <property type="component" value="Unassembled WGS sequence"/>
</dbReference>
<dbReference type="Pfam" id="PF01872">
    <property type="entry name" value="RibD_C"/>
    <property type="match status" value="1"/>
</dbReference>
<proteinExistence type="predicted"/>
<dbReference type="GO" id="GO:0008703">
    <property type="term" value="F:5-amino-6-(5-phosphoribosylamino)uracil reductase activity"/>
    <property type="evidence" value="ECO:0007669"/>
    <property type="project" value="InterPro"/>
</dbReference>
<dbReference type="GO" id="GO:0009231">
    <property type="term" value="P:riboflavin biosynthetic process"/>
    <property type="evidence" value="ECO:0007669"/>
    <property type="project" value="InterPro"/>
</dbReference>
<comment type="caution">
    <text evidence="2">The sequence shown here is derived from an EMBL/GenBank/DDBJ whole genome shotgun (WGS) entry which is preliminary data.</text>
</comment>
<feature type="domain" description="Bacterial bifunctional deaminase-reductase C-terminal" evidence="1">
    <location>
        <begin position="2"/>
        <end position="165"/>
    </location>
</feature>
<accession>A0A1F7JC49</accession>
<gene>
    <name evidence="2" type="ORF">A3H78_06185</name>
</gene>
<dbReference type="InterPro" id="IPR002734">
    <property type="entry name" value="RibDG_C"/>
</dbReference>